<keyword evidence="2" id="KW-0547">Nucleotide-binding</keyword>
<dbReference type="PRINTS" id="PR00300">
    <property type="entry name" value="CLPPROTEASEA"/>
</dbReference>
<name>A0A2M7U2L8_9BACT</name>
<dbReference type="InterPro" id="IPR003959">
    <property type="entry name" value="ATPase_AAA_core"/>
</dbReference>
<feature type="non-terminal residue" evidence="7">
    <location>
        <position position="1"/>
    </location>
</feature>
<keyword evidence="3" id="KW-0067">ATP-binding</keyword>
<dbReference type="GO" id="GO:0016887">
    <property type="term" value="F:ATP hydrolysis activity"/>
    <property type="evidence" value="ECO:0007669"/>
    <property type="project" value="InterPro"/>
</dbReference>
<dbReference type="Proteomes" id="UP000230027">
    <property type="component" value="Unassembled WGS sequence"/>
</dbReference>
<dbReference type="GO" id="GO:0034605">
    <property type="term" value="P:cellular response to heat"/>
    <property type="evidence" value="ECO:0007669"/>
    <property type="project" value="TreeGrafter"/>
</dbReference>
<evidence type="ECO:0000256" key="2">
    <source>
        <dbReference type="ARBA" id="ARBA00022741"/>
    </source>
</evidence>
<dbReference type="EMBL" id="PFOD01000077">
    <property type="protein sequence ID" value="PIZ64539.1"/>
    <property type="molecule type" value="Genomic_DNA"/>
</dbReference>
<dbReference type="SMART" id="SM01086">
    <property type="entry name" value="ClpB_D2-small"/>
    <property type="match status" value="1"/>
</dbReference>
<dbReference type="InterPro" id="IPR001270">
    <property type="entry name" value="ClpA/B"/>
</dbReference>
<dbReference type="Gene3D" id="1.10.8.60">
    <property type="match status" value="2"/>
</dbReference>
<sequence length="506" mass="57225">RIYEGKTHPLLAYKRLIKLDMEKILNEDTDMKRREEFLSELLIEASAAKNIIIIIDNIEQYVSSWKNHIDLSSVISRFAQSDKLQFIGITTPYLYESFIFPNTLIRLFFNKIDVNEIDSDKALKILLDQSIAFESRYHVIIPYITVKAVIEKSKFFLPEIPFPEKALQLLDSVCVYTSQTLKQKNVSTLTIDTVLTSKTHVPTTLTDDIKEQLLTLEKTLGDKIFGQTEAISEIASSLRRSFLLLGKRSKPIASFLFLGPTGVGKTETAKVLAQYFFGSVDHLLRFDMSVFQKKEDIEKLLGSVKTLQPGLLTSTIREHPYGVLLLDEIEKSHPDLLNIFLTIIDEGYFSDGYGQKVNCKNLVIIATSNAAGAHIHQMLLKQSLDSIAQSQQDLSNKLINYLVETNTFSPEFLNRFDGVVAYSPIDNNTANLIVHELLENVKSQILEMYKVHVVISDATENKITAQGFETENGARNLKRQVRRIVEDVIAKTILEGKAKDGDTITI</sequence>
<dbReference type="Pfam" id="PF07724">
    <property type="entry name" value="AAA_2"/>
    <property type="match status" value="1"/>
</dbReference>
<dbReference type="InterPro" id="IPR041546">
    <property type="entry name" value="ClpA/ClpB_AAA_lid"/>
</dbReference>
<dbReference type="CDD" id="cd19499">
    <property type="entry name" value="RecA-like_ClpB_Hsp104-like"/>
    <property type="match status" value="1"/>
</dbReference>
<dbReference type="InterPro" id="IPR050130">
    <property type="entry name" value="ClpA_ClpB"/>
</dbReference>
<evidence type="ECO:0000259" key="6">
    <source>
        <dbReference type="SMART" id="SM01086"/>
    </source>
</evidence>
<dbReference type="Pfam" id="PF17871">
    <property type="entry name" value="AAA_lid_9"/>
    <property type="match status" value="1"/>
</dbReference>
<evidence type="ECO:0008006" key="9">
    <source>
        <dbReference type="Google" id="ProtNLM"/>
    </source>
</evidence>
<dbReference type="SUPFAM" id="SSF52540">
    <property type="entry name" value="P-loop containing nucleoside triphosphate hydrolases"/>
    <property type="match status" value="2"/>
</dbReference>
<dbReference type="PANTHER" id="PTHR11638:SF18">
    <property type="entry name" value="HEAT SHOCK PROTEIN 104"/>
    <property type="match status" value="1"/>
</dbReference>
<feature type="domain" description="AAA+ ATPase" evidence="5">
    <location>
        <begin position="251"/>
        <end position="394"/>
    </location>
</feature>
<dbReference type="Gene3D" id="3.40.50.300">
    <property type="entry name" value="P-loop containing nucleotide triphosphate hydrolases"/>
    <property type="match status" value="2"/>
</dbReference>
<protein>
    <recommendedName>
        <fullName evidence="9">AAA+ ATPase domain-containing protein</fullName>
    </recommendedName>
</protein>
<gene>
    <name evidence="7" type="ORF">COY14_04540</name>
</gene>
<evidence type="ECO:0000256" key="4">
    <source>
        <dbReference type="ARBA" id="ARBA00023186"/>
    </source>
</evidence>
<comment type="caution">
    <text evidence="7">The sequence shown here is derived from an EMBL/GenBank/DDBJ whole genome shotgun (WGS) entry which is preliminary data.</text>
</comment>
<dbReference type="InterPro" id="IPR019489">
    <property type="entry name" value="Clp_ATPase_C"/>
</dbReference>
<dbReference type="Pfam" id="PF10431">
    <property type="entry name" value="ClpB_D2-small"/>
    <property type="match status" value="1"/>
</dbReference>
<organism evidence="7 8">
    <name type="scientific">Candidatus Roizmanbacteria bacterium CG_4_10_14_0_2_um_filter_36_9</name>
    <dbReference type="NCBI Taxonomy" id="1974823"/>
    <lineage>
        <taxon>Bacteria</taxon>
        <taxon>Candidatus Roizmaniibacteriota</taxon>
    </lineage>
</organism>
<dbReference type="InterPro" id="IPR003593">
    <property type="entry name" value="AAA+_ATPase"/>
</dbReference>
<evidence type="ECO:0000256" key="1">
    <source>
        <dbReference type="ARBA" id="ARBA00022737"/>
    </source>
</evidence>
<evidence type="ECO:0000259" key="5">
    <source>
        <dbReference type="SMART" id="SM00382"/>
    </source>
</evidence>
<keyword evidence="1" id="KW-0677">Repeat</keyword>
<dbReference type="GO" id="GO:0005524">
    <property type="term" value="F:ATP binding"/>
    <property type="evidence" value="ECO:0007669"/>
    <property type="project" value="UniProtKB-KW"/>
</dbReference>
<dbReference type="InterPro" id="IPR027417">
    <property type="entry name" value="P-loop_NTPase"/>
</dbReference>
<accession>A0A2M7U2L8</accession>
<dbReference type="GO" id="GO:0005737">
    <property type="term" value="C:cytoplasm"/>
    <property type="evidence" value="ECO:0007669"/>
    <property type="project" value="TreeGrafter"/>
</dbReference>
<reference evidence="8" key="1">
    <citation type="submission" date="2017-09" db="EMBL/GenBank/DDBJ databases">
        <title>Depth-based differentiation of microbial function through sediment-hosted aquifers and enrichment of novel symbionts in the deep terrestrial subsurface.</title>
        <authorList>
            <person name="Probst A.J."/>
            <person name="Ladd B."/>
            <person name="Jarett J.K."/>
            <person name="Geller-Mcgrath D.E."/>
            <person name="Sieber C.M.K."/>
            <person name="Emerson J.B."/>
            <person name="Anantharaman K."/>
            <person name="Thomas B.C."/>
            <person name="Malmstrom R."/>
            <person name="Stieglmeier M."/>
            <person name="Klingl A."/>
            <person name="Woyke T."/>
            <person name="Ryan C.M."/>
            <person name="Banfield J.F."/>
        </authorList>
    </citation>
    <scope>NUCLEOTIDE SEQUENCE [LARGE SCALE GENOMIC DNA]</scope>
</reference>
<dbReference type="SMART" id="SM00382">
    <property type="entry name" value="AAA"/>
    <property type="match status" value="1"/>
</dbReference>
<keyword evidence="4" id="KW-0143">Chaperone</keyword>
<dbReference type="PANTHER" id="PTHR11638">
    <property type="entry name" value="ATP-DEPENDENT CLP PROTEASE"/>
    <property type="match status" value="1"/>
</dbReference>
<proteinExistence type="predicted"/>
<evidence type="ECO:0000256" key="3">
    <source>
        <dbReference type="ARBA" id="ARBA00022840"/>
    </source>
</evidence>
<dbReference type="AlphaFoldDB" id="A0A2M7U2L8"/>
<evidence type="ECO:0000313" key="8">
    <source>
        <dbReference type="Proteomes" id="UP000230027"/>
    </source>
</evidence>
<feature type="domain" description="Clp ATPase C-terminal" evidence="6">
    <location>
        <begin position="425"/>
        <end position="506"/>
    </location>
</feature>
<evidence type="ECO:0000313" key="7">
    <source>
        <dbReference type="EMBL" id="PIZ64539.1"/>
    </source>
</evidence>